<dbReference type="InParanoid" id="C4Y3M5"/>
<reference evidence="2 3" key="1">
    <citation type="journal article" date="2009" name="Nature">
        <title>Evolution of pathogenicity and sexual reproduction in eight Candida genomes.</title>
        <authorList>
            <person name="Butler G."/>
            <person name="Rasmussen M.D."/>
            <person name="Lin M.F."/>
            <person name="Santos M.A."/>
            <person name="Sakthikumar S."/>
            <person name="Munro C.A."/>
            <person name="Rheinbay E."/>
            <person name="Grabherr M."/>
            <person name="Forche A."/>
            <person name="Reedy J.L."/>
            <person name="Agrafioti I."/>
            <person name="Arnaud M.B."/>
            <person name="Bates S."/>
            <person name="Brown A.J."/>
            <person name="Brunke S."/>
            <person name="Costanzo M.C."/>
            <person name="Fitzpatrick D.A."/>
            <person name="de Groot P.W."/>
            <person name="Harris D."/>
            <person name="Hoyer L.L."/>
            <person name="Hube B."/>
            <person name="Klis F.M."/>
            <person name="Kodira C."/>
            <person name="Lennard N."/>
            <person name="Logue M.E."/>
            <person name="Martin R."/>
            <person name="Neiman A.M."/>
            <person name="Nikolaou E."/>
            <person name="Quail M.A."/>
            <person name="Quinn J."/>
            <person name="Santos M.C."/>
            <person name="Schmitzberger F.F."/>
            <person name="Sherlock G."/>
            <person name="Shah P."/>
            <person name="Silverstein K.A."/>
            <person name="Skrzypek M.S."/>
            <person name="Soll D."/>
            <person name="Staggs R."/>
            <person name="Stansfield I."/>
            <person name="Stumpf M.P."/>
            <person name="Sudbery P.E."/>
            <person name="Srikantha T."/>
            <person name="Zeng Q."/>
            <person name="Berman J."/>
            <person name="Berriman M."/>
            <person name="Heitman J."/>
            <person name="Gow N.A."/>
            <person name="Lorenz M.C."/>
            <person name="Birren B.W."/>
            <person name="Kellis M."/>
            <person name="Cuomo C.A."/>
        </authorList>
    </citation>
    <scope>NUCLEOTIDE SEQUENCE [LARGE SCALE GENOMIC DNA]</scope>
    <source>
        <strain evidence="2 3">ATCC 42720</strain>
    </source>
</reference>
<accession>C4Y3M5</accession>
<proteinExistence type="predicted"/>
<evidence type="ECO:0000313" key="3">
    <source>
        <dbReference type="Proteomes" id="UP000007703"/>
    </source>
</evidence>
<feature type="region of interest" description="Disordered" evidence="1">
    <location>
        <begin position="198"/>
        <end position="279"/>
    </location>
</feature>
<dbReference type="AlphaFoldDB" id="C4Y3M5"/>
<gene>
    <name evidence="2" type="ORF">CLUG_03138</name>
</gene>
<dbReference type="OrthoDB" id="3981113at2759"/>
<protein>
    <submittedName>
        <fullName evidence="2">Uncharacterized protein</fullName>
    </submittedName>
</protein>
<dbReference type="KEGG" id="clu:CLUG_03138"/>
<feature type="compositionally biased region" description="Polar residues" evidence="1">
    <location>
        <begin position="216"/>
        <end position="230"/>
    </location>
</feature>
<organism evidence="2 3">
    <name type="scientific">Clavispora lusitaniae (strain ATCC 42720)</name>
    <name type="common">Yeast</name>
    <name type="synonym">Candida lusitaniae</name>
    <dbReference type="NCBI Taxonomy" id="306902"/>
    <lineage>
        <taxon>Eukaryota</taxon>
        <taxon>Fungi</taxon>
        <taxon>Dikarya</taxon>
        <taxon>Ascomycota</taxon>
        <taxon>Saccharomycotina</taxon>
        <taxon>Pichiomycetes</taxon>
        <taxon>Metschnikowiaceae</taxon>
        <taxon>Clavispora</taxon>
    </lineage>
</organism>
<sequence length="279" mass="30775">MPAPPVLILRGNETSNHITSLSDHSDNLTFFFFLYLFFSNSISKCPMSHPAASIKSIFSGKVNFTDTDLDDSSNRSDSGSYINSGQTNYSYDERSDFKPDSEYDLKTSYDLKNPNSPDARSQYAAPKTTAYLSEYEGEPSLDHSHDVTSVSSKNLRIMALQKGPGSDFYPLQSSSTNISLASSGSDYQQVYIRDTDAYSSDSSQLEPAPDGVSRPWSRNSNTSCLSTTATKDGIEGKRLHRMPYPYSGRPEEDPDALGLPPVTLKEKIGLLNPDPRQRG</sequence>
<feature type="compositionally biased region" description="Polar residues" evidence="1">
    <location>
        <begin position="75"/>
        <end position="90"/>
    </location>
</feature>
<dbReference type="OMA" id="HIIAGMM"/>
<feature type="compositionally biased region" description="Basic and acidic residues" evidence="1">
    <location>
        <begin position="91"/>
        <end position="109"/>
    </location>
</feature>
<dbReference type="EMBL" id="CH408078">
    <property type="protein sequence ID" value="EEQ39012.1"/>
    <property type="molecule type" value="Genomic_DNA"/>
</dbReference>
<dbReference type="GeneID" id="8497858"/>
<name>C4Y3M5_CLAL4</name>
<dbReference type="Proteomes" id="UP000007703">
    <property type="component" value="Unassembled WGS sequence"/>
</dbReference>
<dbReference type="VEuPathDB" id="FungiDB:CLUG_03138"/>
<dbReference type="HOGENOM" id="CLU_997497_0_0_1"/>
<evidence type="ECO:0000313" key="2">
    <source>
        <dbReference type="EMBL" id="EEQ39012.1"/>
    </source>
</evidence>
<evidence type="ECO:0000256" key="1">
    <source>
        <dbReference type="SAM" id="MobiDB-lite"/>
    </source>
</evidence>
<feature type="region of interest" description="Disordered" evidence="1">
    <location>
        <begin position="68"/>
        <end position="124"/>
    </location>
</feature>